<sequence>MTAGVESRTRNSMPTMHPTKKDEKKQQRHSMPVSMRNDRTDPNSQEDNRKMEASSEEFQAGESSPRRRINRRDRAAAGVSRLHSSFNKSLTQKLRRKKSPLEQPTAAAAAVAGVPSREAAEEIDMESSRRKKKRGYYISRFMMTVMCFCYLFSLVGVFAVGFWAHMEFFAYKDTDTTMNKNIGVSQGTFENSPESLGASDATSMLRPPSSSSSSSGPTSSAKFQPLPTDGGLGTKVSQIPAVASNNPSSAPTPIVSDSPSSTPTSSSHPTSTPSISPSNLASESPSSEPTATRSESPSSSPSILDECPETLSRSMPFISDTSLTLYYETVIYQDHPTGGLLCASLEYSGAAGWIGIAFSTAGRNPQFGRREAIIGMPGVDTSIAVSAENVTSSALNPSGSQNNFVEGGPYFVNPAKYEIPAGGLDGYYGPSLGFLMSASQQTLVNASVTTSDDSNQTVTRLSFAKYLREPGEIEINPMSGPTLILYAVAPIDTSSGLYINENPQWKYINMILGGGRSNTRSSLMRKRQHND</sequence>
<feature type="compositionally biased region" description="Low complexity" evidence="1">
    <location>
        <begin position="207"/>
        <end position="220"/>
    </location>
</feature>
<feature type="region of interest" description="Disordered" evidence="1">
    <location>
        <begin position="184"/>
        <end position="307"/>
    </location>
</feature>
<feature type="transmembrane region" description="Helical" evidence="2">
    <location>
        <begin position="137"/>
        <end position="164"/>
    </location>
</feature>
<feature type="compositionally biased region" description="Polar residues" evidence="1">
    <location>
        <begin position="184"/>
        <end position="194"/>
    </location>
</feature>
<feature type="compositionally biased region" description="Low complexity" evidence="1">
    <location>
        <begin position="251"/>
        <end position="302"/>
    </location>
</feature>
<evidence type="ECO:0000313" key="3">
    <source>
        <dbReference type="EMBL" id="CAD9594325.1"/>
    </source>
</evidence>
<keyword evidence="2" id="KW-1133">Transmembrane helix</keyword>
<reference evidence="3" key="1">
    <citation type="submission" date="2021-01" db="EMBL/GenBank/DDBJ databases">
        <authorList>
            <person name="Corre E."/>
            <person name="Pelletier E."/>
            <person name="Niang G."/>
            <person name="Scheremetjew M."/>
            <person name="Finn R."/>
            <person name="Kale V."/>
            <person name="Holt S."/>
            <person name="Cochrane G."/>
            <person name="Meng A."/>
            <person name="Brown T."/>
            <person name="Cohen L."/>
        </authorList>
    </citation>
    <scope>NUCLEOTIDE SEQUENCE</scope>
    <source>
        <strain evidence="3">SM1012Den-03</strain>
    </source>
</reference>
<gene>
    <name evidence="3" type="ORF">SMAR0320_LOCUS8144</name>
</gene>
<evidence type="ECO:0008006" key="4">
    <source>
        <dbReference type="Google" id="ProtNLM"/>
    </source>
</evidence>
<dbReference type="AlphaFoldDB" id="A0A7S2PE73"/>
<feature type="compositionally biased region" description="Basic and acidic residues" evidence="1">
    <location>
        <begin position="36"/>
        <end position="53"/>
    </location>
</feature>
<proteinExistence type="predicted"/>
<feature type="region of interest" description="Disordered" evidence="1">
    <location>
        <begin position="1"/>
        <end position="81"/>
    </location>
</feature>
<evidence type="ECO:0000256" key="2">
    <source>
        <dbReference type="SAM" id="Phobius"/>
    </source>
</evidence>
<keyword evidence="2" id="KW-0472">Membrane</keyword>
<keyword evidence="2" id="KW-0812">Transmembrane</keyword>
<accession>A0A7S2PE73</accession>
<organism evidence="3">
    <name type="scientific">Skeletonema marinoi</name>
    <dbReference type="NCBI Taxonomy" id="267567"/>
    <lineage>
        <taxon>Eukaryota</taxon>
        <taxon>Sar</taxon>
        <taxon>Stramenopiles</taxon>
        <taxon>Ochrophyta</taxon>
        <taxon>Bacillariophyta</taxon>
        <taxon>Coscinodiscophyceae</taxon>
        <taxon>Thalassiosirophycidae</taxon>
        <taxon>Thalassiosirales</taxon>
        <taxon>Skeletonemataceae</taxon>
        <taxon>Skeletonema</taxon>
        <taxon>Skeletonema marinoi-dohrnii complex</taxon>
    </lineage>
</organism>
<name>A0A7S2PE73_9STRA</name>
<dbReference type="EMBL" id="HBGZ01011352">
    <property type="protein sequence ID" value="CAD9594325.1"/>
    <property type="molecule type" value="Transcribed_RNA"/>
</dbReference>
<evidence type="ECO:0000256" key="1">
    <source>
        <dbReference type="SAM" id="MobiDB-lite"/>
    </source>
</evidence>
<protein>
    <recommendedName>
        <fullName evidence="4">DOMON domain-containing protein</fullName>
    </recommendedName>
</protein>